<evidence type="ECO:0000313" key="3">
    <source>
        <dbReference type="EMBL" id="MBL6447437.1"/>
    </source>
</evidence>
<dbReference type="EMBL" id="JAEUGD010000043">
    <property type="protein sequence ID" value="MBL6447437.1"/>
    <property type="molecule type" value="Genomic_DNA"/>
</dbReference>
<accession>A0A937KCE6</accession>
<feature type="transmembrane region" description="Helical" evidence="2">
    <location>
        <begin position="63"/>
        <end position="82"/>
    </location>
</feature>
<dbReference type="RefSeq" id="WP_202856974.1">
    <property type="nucleotide sequence ID" value="NZ_JAEUGD010000043.1"/>
</dbReference>
<protein>
    <recommendedName>
        <fullName evidence="5">Histidine kinase</fullName>
    </recommendedName>
</protein>
<evidence type="ECO:0000256" key="1">
    <source>
        <dbReference type="SAM" id="Coils"/>
    </source>
</evidence>
<sequence>MNTDLLERQILLHSVRNSIIIVLIYLIYDLLTGDNNDLITIDVFVSLVFAACYWLVTVHFSVFVKRFLAFFYLTAVTSGFFLQGGMGALTAIDFCAVMLVFSAIFNGTERSIFLRAILILILLLGYVEVFQTDLIDNIRVNDNPIVSVAEIVLRLLSLLQIFLAYKKRYDLEQSRLFLANERLENAHNQIAEYNKNLEELVDSRTQTIQGLNNKLIEYTYFNSHKTRAPLARIQGLLHIMKLKPAYIEDKEMRKVVDLAYMNSMELDNIIRQFSALLELEISKSQEKSEGKQRKLPVYEGDTMMYRKSI</sequence>
<feature type="transmembrane region" description="Helical" evidence="2">
    <location>
        <begin position="112"/>
        <end position="132"/>
    </location>
</feature>
<keyword evidence="4" id="KW-1185">Reference proteome</keyword>
<feature type="transmembrane region" description="Helical" evidence="2">
    <location>
        <begin position="12"/>
        <end position="32"/>
    </location>
</feature>
<evidence type="ECO:0008006" key="5">
    <source>
        <dbReference type="Google" id="ProtNLM"/>
    </source>
</evidence>
<dbReference type="AlphaFoldDB" id="A0A937KCE6"/>
<dbReference type="Proteomes" id="UP000614216">
    <property type="component" value="Unassembled WGS sequence"/>
</dbReference>
<evidence type="ECO:0000256" key="2">
    <source>
        <dbReference type="SAM" id="Phobius"/>
    </source>
</evidence>
<reference evidence="3" key="1">
    <citation type="submission" date="2021-01" db="EMBL/GenBank/DDBJ databases">
        <title>Fulvivirga kasyanovii gen. nov., sp nov., a novel member of the phylum Bacteroidetes isolated from seawater in a mussel farm.</title>
        <authorList>
            <person name="Zhao L.-H."/>
            <person name="Wang Z.-J."/>
        </authorList>
    </citation>
    <scope>NUCLEOTIDE SEQUENCE</scope>
    <source>
        <strain evidence="3">29W222</strain>
    </source>
</reference>
<comment type="caution">
    <text evidence="3">The sequence shown here is derived from an EMBL/GenBank/DDBJ whole genome shotgun (WGS) entry which is preliminary data.</text>
</comment>
<dbReference type="InterPro" id="IPR036097">
    <property type="entry name" value="HisK_dim/P_sf"/>
</dbReference>
<gene>
    <name evidence="3" type="ORF">JMN32_14055</name>
</gene>
<keyword evidence="2" id="KW-1133">Transmembrane helix</keyword>
<keyword evidence="1" id="KW-0175">Coiled coil</keyword>
<dbReference type="SUPFAM" id="SSF47384">
    <property type="entry name" value="Homodimeric domain of signal transducing histidine kinase"/>
    <property type="match status" value="1"/>
</dbReference>
<keyword evidence="2" id="KW-0472">Membrane</keyword>
<dbReference type="GO" id="GO:0000155">
    <property type="term" value="F:phosphorelay sensor kinase activity"/>
    <property type="evidence" value="ECO:0007669"/>
    <property type="project" value="InterPro"/>
</dbReference>
<keyword evidence="2" id="KW-0812">Transmembrane</keyword>
<organism evidence="3 4">
    <name type="scientific">Fulvivirga marina</name>
    <dbReference type="NCBI Taxonomy" id="2494733"/>
    <lineage>
        <taxon>Bacteria</taxon>
        <taxon>Pseudomonadati</taxon>
        <taxon>Bacteroidota</taxon>
        <taxon>Cytophagia</taxon>
        <taxon>Cytophagales</taxon>
        <taxon>Fulvivirgaceae</taxon>
        <taxon>Fulvivirga</taxon>
    </lineage>
</organism>
<feature type="coiled-coil region" evidence="1">
    <location>
        <begin position="176"/>
        <end position="214"/>
    </location>
</feature>
<proteinExistence type="predicted"/>
<name>A0A937KCE6_9BACT</name>
<evidence type="ECO:0000313" key="4">
    <source>
        <dbReference type="Proteomes" id="UP000614216"/>
    </source>
</evidence>
<feature type="transmembrane region" description="Helical" evidence="2">
    <location>
        <begin position="38"/>
        <end position="56"/>
    </location>
</feature>